<feature type="compositionally biased region" description="Basic and acidic residues" evidence="1">
    <location>
        <begin position="16"/>
        <end position="33"/>
    </location>
</feature>
<feature type="compositionally biased region" description="Polar residues" evidence="1">
    <location>
        <begin position="120"/>
        <end position="129"/>
    </location>
</feature>
<dbReference type="Proteomes" id="UP000095280">
    <property type="component" value="Unplaced"/>
</dbReference>
<feature type="compositionally biased region" description="Polar residues" evidence="1">
    <location>
        <begin position="103"/>
        <end position="113"/>
    </location>
</feature>
<feature type="region of interest" description="Disordered" evidence="1">
    <location>
        <begin position="16"/>
        <end position="39"/>
    </location>
</feature>
<evidence type="ECO:0000256" key="1">
    <source>
        <dbReference type="SAM" id="MobiDB-lite"/>
    </source>
</evidence>
<proteinExistence type="predicted"/>
<organism evidence="2 3">
    <name type="scientific">Macrostomum lignano</name>
    <dbReference type="NCBI Taxonomy" id="282301"/>
    <lineage>
        <taxon>Eukaryota</taxon>
        <taxon>Metazoa</taxon>
        <taxon>Spiralia</taxon>
        <taxon>Lophotrochozoa</taxon>
        <taxon>Platyhelminthes</taxon>
        <taxon>Rhabditophora</taxon>
        <taxon>Macrostomorpha</taxon>
        <taxon>Macrostomida</taxon>
        <taxon>Macrostomidae</taxon>
        <taxon>Macrostomum</taxon>
    </lineage>
</organism>
<evidence type="ECO:0000313" key="3">
    <source>
        <dbReference type="WBParaSite" id="maker-unitig_41766-snap-gene-0.1-mRNA-1"/>
    </source>
</evidence>
<feature type="region of interest" description="Disordered" evidence="1">
    <location>
        <begin position="88"/>
        <end position="129"/>
    </location>
</feature>
<protein>
    <submittedName>
        <fullName evidence="3">Uncharacterized protein</fullName>
    </submittedName>
</protein>
<dbReference type="AlphaFoldDB" id="A0A1I8FPV6"/>
<keyword evidence="2" id="KW-1185">Reference proteome</keyword>
<evidence type="ECO:0000313" key="2">
    <source>
        <dbReference type="Proteomes" id="UP000095280"/>
    </source>
</evidence>
<dbReference type="WBParaSite" id="maker-unitig_41766-snap-gene-0.1-mRNA-1">
    <property type="protein sequence ID" value="maker-unitig_41766-snap-gene-0.1-mRNA-1"/>
    <property type="gene ID" value="maker-unitig_41766-snap-gene-0.1"/>
</dbReference>
<sequence length="129" mass="14126">MSIHCCLPAKGAASKFRDGAKKGRPERKSRERPTMPSSIPTCPRTPLWCGIRKLVEWITAWLSIRNRWISGAMIMSLMPSATSTTPALRWSSSWRASEPAQDAASSRAAQIQTDLGRGPSAQSKGTNQD</sequence>
<reference evidence="3" key="1">
    <citation type="submission" date="2016-11" db="UniProtKB">
        <authorList>
            <consortium name="WormBaseParasite"/>
        </authorList>
    </citation>
    <scope>IDENTIFICATION</scope>
</reference>
<name>A0A1I8FPV6_9PLAT</name>
<accession>A0A1I8FPV6</accession>